<proteinExistence type="inferred from homology"/>
<dbReference type="InterPro" id="IPR030391">
    <property type="entry name" value="MeTrfase_TrmA_CS"/>
</dbReference>
<keyword evidence="7" id="KW-1185">Reference proteome</keyword>
<dbReference type="SUPFAM" id="SSF53335">
    <property type="entry name" value="S-adenosyl-L-methionine-dependent methyltransferases"/>
    <property type="match status" value="1"/>
</dbReference>
<evidence type="ECO:0000313" key="7">
    <source>
        <dbReference type="Proteomes" id="UP000011087"/>
    </source>
</evidence>
<comment type="similarity">
    <text evidence="4">Belongs to the class I-like SAM-binding methyltransferase superfamily. RNA M5U methyltransferase family.</text>
</comment>
<dbReference type="EnsemblProtists" id="EKX41438">
    <property type="protein sequence ID" value="EKX41438"/>
    <property type="gene ID" value="GUITHDRAFT_153804"/>
</dbReference>
<gene>
    <name evidence="5" type="ORF">GUITHDRAFT_153804</name>
</gene>
<dbReference type="GO" id="GO:0008173">
    <property type="term" value="F:RNA methyltransferase activity"/>
    <property type="evidence" value="ECO:0007669"/>
    <property type="project" value="InterPro"/>
</dbReference>
<dbReference type="GO" id="GO:0006396">
    <property type="term" value="P:RNA processing"/>
    <property type="evidence" value="ECO:0007669"/>
    <property type="project" value="InterPro"/>
</dbReference>
<dbReference type="Pfam" id="PF05958">
    <property type="entry name" value="tRNA_U5-meth_tr"/>
    <property type="match status" value="1"/>
</dbReference>
<dbReference type="PROSITE" id="PS01231">
    <property type="entry name" value="TRMA_2"/>
    <property type="match status" value="1"/>
</dbReference>
<reference evidence="5 7" key="1">
    <citation type="journal article" date="2012" name="Nature">
        <title>Algal genomes reveal evolutionary mosaicism and the fate of nucleomorphs.</title>
        <authorList>
            <consortium name="DOE Joint Genome Institute"/>
            <person name="Curtis B.A."/>
            <person name="Tanifuji G."/>
            <person name="Burki F."/>
            <person name="Gruber A."/>
            <person name="Irimia M."/>
            <person name="Maruyama S."/>
            <person name="Arias M.C."/>
            <person name="Ball S.G."/>
            <person name="Gile G.H."/>
            <person name="Hirakawa Y."/>
            <person name="Hopkins J.F."/>
            <person name="Kuo A."/>
            <person name="Rensing S.A."/>
            <person name="Schmutz J."/>
            <person name="Symeonidi A."/>
            <person name="Elias M."/>
            <person name="Eveleigh R.J."/>
            <person name="Herman E.K."/>
            <person name="Klute M.J."/>
            <person name="Nakayama T."/>
            <person name="Obornik M."/>
            <person name="Reyes-Prieto A."/>
            <person name="Armbrust E.V."/>
            <person name="Aves S.J."/>
            <person name="Beiko R.G."/>
            <person name="Coutinho P."/>
            <person name="Dacks J.B."/>
            <person name="Durnford D.G."/>
            <person name="Fast N.M."/>
            <person name="Green B.R."/>
            <person name="Grisdale C.J."/>
            <person name="Hempel F."/>
            <person name="Henrissat B."/>
            <person name="Hoppner M.P."/>
            <person name="Ishida K."/>
            <person name="Kim E."/>
            <person name="Koreny L."/>
            <person name="Kroth P.G."/>
            <person name="Liu Y."/>
            <person name="Malik S.B."/>
            <person name="Maier U.G."/>
            <person name="McRose D."/>
            <person name="Mock T."/>
            <person name="Neilson J.A."/>
            <person name="Onodera N.T."/>
            <person name="Poole A.M."/>
            <person name="Pritham E.J."/>
            <person name="Richards T.A."/>
            <person name="Rocap G."/>
            <person name="Roy S.W."/>
            <person name="Sarai C."/>
            <person name="Schaack S."/>
            <person name="Shirato S."/>
            <person name="Slamovits C.H."/>
            <person name="Spencer D.F."/>
            <person name="Suzuki S."/>
            <person name="Worden A.Z."/>
            <person name="Zauner S."/>
            <person name="Barry K."/>
            <person name="Bell C."/>
            <person name="Bharti A.K."/>
            <person name="Crow J.A."/>
            <person name="Grimwood J."/>
            <person name="Kramer R."/>
            <person name="Lindquist E."/>
            <person name="Lucas S."/>
            <person name="Salamov A."/>
            <person name="McFadden G.I."/>
            <person name="Lane C.E."/>
            <person name="Keeling P.J."/>
            <person name="Gray M.W."/>
            <person name="Grigoriev I.V."/>
            <person name="Archibald J.M."/>
        </authorList>
    </citation>
    <scope>NUCLEOTIDE SEQUENCE</scope>
    <source>
        <strain evidence="5 7">CCMP2712</strain>
    </source>
</reference>
<dbReference type="OMA" id="HTTHYET"/>
<evidence type="ECO:0000313" key="6">
    <source>
        <dbReference type="EnsemblProtists" id="EKX41438"/>
    </source>
</evidence>
<evidence type="ECO:0000256" key="4">
    <source>
        <dbReference type="PROSITE-ProRule" id="PRU01024"/>
    </source>
</evidence>
<dbReference type="GeneID" id="17298086"/>
<dbReference type="InterPro" id="IPR029063">
    <property type="entry name" value="SAM-dependent_MTases_sf"/>
</dbReference>
<dbReference type="InterPro" id="IPR010280">
    <property type="entry name" value="U5_MeTrfase_fam"/>
</dbReference>
<dbReference type="PANTHER" id="PTHR45904">
    <property type="entry name" value="TRNA (URACIL-5-)-METHYLTRANSFERASE"/>
    <property type="match status" value="1"/>
</dbReference>
<dbReference type="GO" id="GO:0003723">
    <property type="term" value="F:RNA binding"/>
    <property type="evidence" value="ECO:0007669"/>
    <property type="project" value="TreeGrafter"/>
</dbReference>
<dbReference type="Gene3D" id="3.40.50.150">
    <property type="entry name" value="Vaccinia Virus protein VP39"/>
    <property type="match status" value="1"/>
</dbReference>
<dbReference type="CDD" id="cd02440">
    <property type="entry name" value="AdoMet_MTases"/>
    <property type="match status" value="1"/>
</dbReference>
<dbReference type="EMBL" id="JH993023">
    <property type="protein sequence ID" value="EKX41438.1"/>
    <property type="molecule type" value="Genomic_DNA"/>
</dbReference>
<keyword evidence="3 4" id="KW-0949">S-adenosyl-L-methionine</keyword>
<feature type="active site" description="Nucleophile" evidence="4">
    <location>
        <position position="98"/>
    </location>
</feature>
<dbReference type="RefSeq" id="XP_005828418.1">
    <property type="nucleotide sequence ID" value="XM_005828361.1"/>
</dbReference>
<dbReference type="KEGG" id="gtt:GUITHDRAFT_153804"/>
<evidence type="ECO:0000256" key="1">
    <source>
        <dbReference type="ARBA" id="ARBA00022603"/>
    </source>
</evidence>
<dbReference type="AlphaFoldDB" id="L1IYU4"/>
<dbReference type="GO" id="GO:0032259">
    <property type="term" value="P:methylation"/>
    <property type="evidence" value="ECO:0007669"/>
    <property type="project" value="UniProtKB-KW"/>
</dbReference>
<evidence type="ECO:0000256" key="2">
    <source>
        <dbReference type="ARBA" id="ARBA00022679"/>
    </source>
</evidence>
<protein>
    <submittedName>
        <fullName evidence="5 6">Uncharacterized protein</fullName>
    </submittedName>
</protein>
<dbReference type="OrthoDB" id="10250660at2759"/>
<reference evidence="7" key="2">
    <citation type="submission" date="2012-11" db="EMBL/GenBank/DDBJ databases">
        <authorList>
            <person name="Kuo A."/>
            <person name="Curtis B.A."/>
            <person name="Tanifuji G."/>
            <person name="Burki F."/>
            <person name="Gruber A."/>
            <person name="Irimia M."/>
            <person name="Maruyama S."/>
            <person name="Arias M.C."/>
            <person name="Ball S.G."/>
            <person name="Gile G.H."/>
            <person name="Hirakawa Y."/>
            <person name="Hopkins J.F."/>
            <person name="Rensing S.A."/>
            <person name="Schmutz J."/>
            <person name="Symeonidi A."/>
            <person name="Elias M."/>
            <person name="Eveleigh R.J."/>
            <person name="Herman E.K."/>
            <person name="Klute M.J."/>
            <person name="Nakayama T."/>
            <person name="Obornik M."/>
            <person name="Reyes-Prieto A."/>
            <person name="Armbrust E.V."/>
            <person name="Aves S.J."/>
            <person name="Beiko R.G."/>
            <person name="Coutinho P."/>
            <person name="Dacks J.B."/>
            <person name="Durnford D.G."/>
            <person name="Fast N.M."/>
            <person name="Green B.R."/>
            <person name="Grisdale C."/>
            <person name="Hempe F."/>
            <person name="Henrissat B."/>
            <person name="Hoppner M.P."/>
            <person name="Ishida K.-I."/>
            <person name="Kim E."/>
            <person name="Koreny L."/>
            <person name="Kroth P.G."/>
            <person name="Liu Y."/>
            <person name="Malik S.-B."/>
            <person name="Maier U.G."/>
            <person name="McRose D."/>
            <person name="Mock T."/>
            <person name="Neilson J.A."/>
            <person name="Onodera N.T."/>
            <person name="Poole A.M."/>
            <person name="Pritham E.J."/>
            <person name="Richards T.A."/>
            <person name="Rocap G."/>
            <person name="Roy S.W."/>
            <person name="Sarai C."/>
            <person name="Schaack S."/>
            <person name="Shirato S."/>
            <person name="Slamovits C.H."/>
            <person name="Spencer D.F."/>
            <person name="Suzuki S."/>
            <person name="Worden A.Z."/>
            <person name="Zauner S."/>
            <person name="Barry K."/>
            <person name="Bell C."/>
            <person name="Bharti A.K."/>
            <person name="Crow J.A."/>
            <person name="Grimwood J."/>
            <person name="Kramer R."/>
            <person name="Lindquist E."/>
            <person name="Lucas S."/>
            <person name="Salamov A."/>
            <person name="McFadden G.I."/>
            <person name="Lane C.E."/>
            <person name="Keeling P.J."/>
            <person name="Gray M.W."/>
            <person name="Grigoriev I.V."/>
            <person name="Archibald J.M."/>
        </authorList>
    </citation>
    <scope>NUCLEOTIDE SEQUENCE</scope>
    <source>
        <strain evidence="7">CCMP2712</strain>
    </source>
</reference>
<dbReference type="PROSITE" id="PS51687">
    <property type="entry name" value="SAM_MT_RNA_M5U"/>
    <property type="match status" value="1"/>
</dbReference>
<dbReference type="eggNOG" id="KOG2187">
    <property type="taxonomic scope" value="Eukaryota"/>
</dbReference>
<evidence type="ECO:0000313" key="5">
    <source>
        <dbReference type="EMBL" id="EKX41438.1"/>
    </source>
</evidence>
<keyword evidence="1 4" id="KW-0489">Methyltransferase</keyword>
<dbReference type="STRING" id="905079.L1IYU4"/>
<dbReference type="Proteomes" id="UP000011087">
    <property type="component" value="Unassembled WGS sequence"/>
</dbReference>
<feature type="binding site" evidence="4">
    <location>
        <position position="70"/>
    </location>
    <ligand>
        <name>S-adenosyl-L-methionine</name>
        <dbReference type="ChEBI" id="CHEBI:59789"/>
    </ligand>
</feature>
<dbReference type="PANTHER" id="PTHR45904:SF2">
    <property type="entry name" value="TRNA (URACIL-5-)-METHYLTRANSFERASE HOMOLOG A"/>
    <property type="match status" value="1"/>
</dbReference>
<dbReference type="InterPro" id="IPR045850">
    <property type="entry name" value="TRM2_met"/>
</dbReference>
<accession>L1IYU4</accession>
<name>L1IYU4_GUITC</name>
<sequence>MCLRSESFLTGARKVIGIELCAPAIEDAKLNAERNKISNCEFLVGRAEDQIDAAISQHVKDGDKCVAVVDPPREGLHWKVIKAIRKSKEIERVVYVSCNHVAWVEQARQFCHPSDDSRHPGEPFEPIKAIGVDLFPHTPHIELVVLLERGNTLKETKSSKL</sequence>
<organism evidence="5">
    <name type="scientific">Guillardia theta (strain CCMP2712)</name>
    <name type="common">Cryptophyte</name>
    <dbReference type="NCBI Taxonomy" id="905079"/>
    <lineage>
        <taxon>Eukaryota</taxon>
        <taxon>Cryptophyceae</taxon>
        <taxon>Pyrenomonadales</taxon>
        <taxon>Geminigeraceae</taxon>
        <taxon>Guillardia</taxon>
    </lineage>
</organism>
<feature type="binding site" evidence="4">
    <location>
        <position position="19"/>
    </location>
    <ligand>
        <name>S-adenosyl-L-methionine</name>
        <dbReference type="ChEBI" id="CHEBI:59789"/>
    </ligand>
</feature>
<comment type="caution">
    <text evidence="4">Lacks conserved residue(s) required for the propagation of feature annotation.</text>
</comment>
<keyword evidence="2 4" id="KW-0808">Transferase</keyword>
<dbReference type="HOGENOM" id="CLU_1646959_0_0_1"/>
<dbReference type="PaxDb" id="55529-EKX41438"/>
<reference evidence="6" key="3">
    <citation type="submission" date="2016-03" db="UniProtKB">
        <authorList>
            <consortium name="EnsemblProtists"/>
        </authorList>
    </citation>
    <scope>IDENTIFICATION</scope>
</reference>
<evidence type="ECO:0000256" key="3">
    <source>
        <dbReference type="ARBA" id="ARBA00022691"/>
    </source>
</evidence>